<dbReference type="PROSITE" id="PS50932">
    <property type="entry name" value="HTH_LACI_2"/>
    <property type="match status" value="1"/>
</dbReference>
<dbReference type="Proteomes" id="UP000543579">
    <property type="component" value="Unassembled WGS sequence"/>
</dbReference>
<dbReference type="PANTHER" id="PTHR30146:SF138">
    <property type="entry name" value="TRANSCRIPTIONAL REGULATORY PROTEIN"/>
    <property type="match status" value="1"/>
</dbReference>
<dbReference type="Pfam" id="PF00356">
    <property type="entry name" value="LacI"/>
    <property type="match status" value="1"/>
</dbReference>
<dbReference type="InterPro" id="IPR028082">
    <property type="entry name" value="Peripla_BP_I"/>
</dbReference>
<evidence type="ECO:0000313" key="6">
    <source>
        <dbReference type="Proteomes" id="UP000543579"/>
    </source>
</evidence>
<dbReference type="Gene3D" id="1.10.260.40">
    <property type="entry name" value="lambda repressor-like DNA-binding domains"/>
    <property type="match status" value="1"/>
</dbReference>
<organism evidence="5 6">
    <name type="scientific">Microbacterium proteolyticum</name>
    <dbReference type="NCBI Taxonomy" id="1572644"/>
    <lineage>
        <taxon>Bacteria</taxon>
        <taxon>Bacillati</taxon>
        <taxon>Actinomycetota</taxon>
        <taxon>Actinomycetes</taxon>
        <taxon>Micrococcales</taxon>
        <taxon>Microbacteriaceae</taxon>
        <taxon>Microbacterium</taxon>
    </lineage>
</organism>
<gene>
    <name evidence="5" type="ORF">FHS07_000950</name>
</gene>
<dbReference type="GO" id="GO:0003700">
    <property type="term" value="F:DNA-binding transcription factor activity"/>
    <property type="evidence" value="ECO:0007669"/>
    <property type="project" value="TreeGrafter"/>
</dbReference>
<sequence>MDTRRREVEMAANLTEVARHAGVSIATASRAFGEPDRLAPATLERVRRSAVELGYATPQVAAGTRTIAVVVPDAANPVYATLLKAIQGQAWHGRHRIVLFDADEDLRRERESIELGCRTDGLVLCSPRLPEDEVRALVRDTPHVVINRVLPGAVCVVMDAERGPTQAVEHLSALGHDHVAYASGPHGSWADEQRAGAVARACERFGIRLTRLSHYAASIQGGRAGAAAAVASGATAVIAYNDLVALGLEAGMAELGRVCPDDISIVGIDDIDLAGAVTPSLTTVRMPIARSGTLAVELLLQAMVGGTPMDATVLPSQLIVRSSTAPPRAPRR</sequence>
<dbReference type="InterPro" id="IPR000843">
    <property type="entry name" value="HTH_LacI"/>
</dbReference>
<dbReference type="PANTHER" id="PTHR30146">
    <property type="entry name" value="LACI-RELATED TRANSCRIPTIONAL REPRESSOR"/>
    <property type="match status" value="1"/>
</dbReference>
<keyword evidence="1" id="KW-0805">Transcription regulation</keyword>
<proteinExistence type="predicted"/>
<dbReference type="AlphaFoldDB" id="A0A7W5CGI8"/>
<dbReference type="SUPFAM" id="SSF53822">
    <property type="entry name" value="Periplasmic binding protein-like I"/>
    <property type="match status" value="1"/>
</dbReference>
<keyword evidence="3" id="KW-0804">Transcription</keyword>
<dbReference type="GO" id="GO:0000976">
    <property type="term" value="F:transcription cis-regulatory region binding"/>
    <property type="evidence" value="ECO:0007669"/>
    <property type="project" value="TreeGrafter"/>
</dbReference>
<evidence type="ECO:0000256" key="1">
    <source>
        <dbReference type="ARBA" id="ARBA00023015"/>
    </source>
</evidence>
<dbReference type="InterPro" id="IPR010982">
    <property type="entry name" value="Lambda_DNA-bd_dom_sf"/>
</dbReference>
<dbReference type="RefSeq" id="WP_246383108.1">
    <property type="nucleotide sequence ID" value="NZ_JACHXY010000001.1"/>
</dbReference>
<keyword evidence="2" id="KW-0238">DNA-binding</keyword>
<dbReference type="CDD" id="cd01392">
    <property type="entry name" value="HTH_LacI"/>
    <property type="match status" value="1"/>
</dbReference>
<evidence type="ECO:0000313" key="5">
    <source>
        <dbReference type="EMBL" id="MBB3157266.1"/>
    </source>
</evidence>
<dbReference type="EMBL" id="JACHXY010000001">
    <property type="protein sequence ID" value="MBB3157266.1"/>
    <property type="molecule type" value="Genomic_DNA"/>
</dbReference>
<evidence type="ECO:0000256" key="3">
    <source>
        <dbReference type="ARBA" id="ARBA00023163"/>
    </source>
</evidence>
<dbReference type="InterPro" id="IPR046335">
    <property type="entry name" value="LacI/GalR-like_sensor"/>
</dbReference>
<accession>A0A7W5CGI8</accession>
<dbReference type="SMART" id="SM00354">
    <property type="entry name" value="HTH_LACI"/>
    <property type="match status" value="1"/>
</dbReference>
<dbReference type="Gene3D" id="3.40.50.2300">
    <property type="match status" value="2"/>
</dbReference>
<name>A0A7W5CGI8_9MICO</name>
<evidence type="ECO:0000256" key="2">
    <source>
        <dbReference type="ARBA" id="ARBA00023125"/>
    </source>
</evidence>
<dbReference type="SUPFAM" id="SSF47413">
    <property type="entry name" value="lambda repressor-like DNA-binding domains"/>
    <property type="match status" value="1"/>
</dbReference>
<dbReference type="CDD" id="cd06267">
    <property type="entry name" value="PBP1_LacI_sugar_binding-like"/>
    <property type="match status" value="1"/>
</dbReference>
<feature type="domain" description="HTH lacI-type" evidence="4">
    <location>
        <begin position="12"/>
        <end position="66"/>
    </location>
</feature>
<comment type="caution">
    <text evidence="5">The sequence shown here is derived from an EMBL/GenBank/DDBJ whole genome shotgun (WGS) entry which is preliminary data.</text>
</comment>
<protein>
    <submittedName>
        <fullName evidence="5">LacI family transcriptional regulator</fullName>
    </submittedName>
</protein>
<dbReference type="Pfam" id="PF13377">
    <property type="entry name" value="Peripla_BP_3"/>
    <property type="match status" value="1"/>
</dbReference>
<reference evidence="5 6" key="1">
    <citation type="submission" date="2020-08" db="EMBL/GenBank/DDBJ databases">
        <title>Genomic Encyclopedia of Type Strains, Phase III (KMG-III): the genomes of soil and plant-associated and newly described type strains.</title>
        <authorList>
            <person name="Whitman W."/>
        </authorList>
    </citation>
    <scope>NUCLEOTIDE SEQUENCE [LARGE SCALE GENOMIC DNA]</scope>
    <source>
        <strain evidence="5 6">CECT 8356</strain>
    </source>
</reference>
<evidence type="ECO:0000259" key="4">
    <source>
        <dbReference type="PROSITE" id="PS50932"/>
    </source>
</evidence>